<sequence length="128" mass="14358">MTPEQIFLLRKADNTLRAAKLLVTNSFPDSAASRAYYTMFYVVEAFLLGEGLTFSSHAAVISAFGREFVRTGRVSVEFHRYLIEAQNKRIQADYNIDSSITESQATELISRAEEFLQLAQSMLGLPPT</sequence>
<comment type="similarity">
    <text evidence="1">Belongs to the UPF0332 family.</text>
</comment>
<gene>
    <name evidence="3" type="ORF">ICL16_15825</name>
</gene>
<dbReference type="Proteomes" id="UP000629098">
    <property type="component" value="Unassembled WGS sequence"/>
</dbReference>
<evidence type="ECO:0000256" key="1">
    <source>
        <dbReference type="ARBA" id="ARBA00038248"/>
    </source>
</evidence>
<feature type="domain" description="HEPN" evidence="2">
    <location>
        <begin position="7"/>
        <end position="120"/>
    </location>
</feature>
<protein>
    <submittedName>
        <fullName evidence="3">HEPN domain-containing protein</fullName>
    </submittedName>
</protein>
<evidence type="ECO:0000313" key="3">
    <source>
        <dbReference type="EMBL" id="MBD2773503.1"/>
    </source>
</evidence>
<dbReference type="InterPro" id="IPR007842">
    <property type="entry name" value="HEPN_dom"/>
</dbReference>
<organism evidence="3 4">
    <name type="scientific">Iningainema tapete BLCC-T55</name>
    <dbReference type="NCBI Taxonomy" id="2748662"/>
    <lineage>
        <taxon>Bacteria</taxon>
        <taxon>Bacillati</taxon>
        <taxon>Cyanobacteriota</taxon>
        <taxon>Cyanophyceae</taxon>
        <taxon>Nostocales</taxon>
        <taxon>Scytonemataceae</taxon>
        <taxon>Iningainema tapete</taxon>
    </lineage>
</organism>
<dbReference type="EMBL" id="JACXAE010000054">
    <property type="protein sequence ID" value="MBD2773503.1"/>
    <property type="molecule type" value="Genomic_DNA"/>
</dbReference>
<reference evidence="3" key="1">
    <citation type="submission" date="2020-09" db="EMBL/GenBank/DDBJ databases">
        <title>Iningainema tapete sp. nov. (Scytonemataceae, Cyanobacteria) from greenhouses in central Florida (USA) produces two types of nodularin with biosynthetic potential for microcystin-LR and anabaenopeptins.</title>
        <authorList>
            <person name="Berthold D.E."/>
            <person name="Lefler F.W."/>
            <person name="Huang I.-S."/>
            <person name="Abdulla H."/>
            <person name="Zimba P.V."/>
            <person name="Laughinghouse H.D. IV."/>
        </authorList>
    </citation>
    <scope>NUCLEOTIDE SEQUENCE</scope>
    <source>
        <strain evidence="3">BLCCT55</strain>
    </source>
</reference>
<name>A0A8J6XTE8_9CYAN</name>
<dbReference type="RefSeq" id="WP_190829377.1">
    <property type="nucleotide sequence ID" value="NZ_CAWPPI010000054.1"/>
</dbReference>
<evidence type="ECO:0000313" key="4">
    <source>
        <dbReference type="Proteomes" id="UP000629098"/>
    </source>
</evidence>
<dbReference type="PANTHER" id="PTHR36565">
    <property type="entry name" value="UPF0332 PROTEIN TM_1000"/>
    <property type="match status" value="1"/>
</dbReference>
<dbReference type="AlphaFoldDB" id="A0A8J6XTE8"/>
<evidence type="ECO:0000259" key="2">
    <source>
        <dbReference type="Pfam" id="PF05168"/>
    </source>
</evidence>
<dbReference type="InterPro" id="IPR052226">
    <property type="entry name" value="UPF0332_toxin"/>
</dbReference>
<dbReference type="Gene3D" id="1.20.120.330">
    <property type="entry name" value="Nucleotidyltransferases domain 2"/>
    <property type="match status" value="1"/>
</dbReference>
<comment type="caution">
    <text evidence="3">The sequence shown here is derived from an EMBL/GenBank/DDBJ whole genome shotgun (WGS) entry which is preliminary data.</text>
</comment>
<dbReference type="Pfam" id="PF05168">
    <property type="entry name" value="HEPN"/>
    <property type="match status" value="1"/>
</dbReference>
<dbReference type="PANTHER" id="PTHR36565:SF1">
    <property type="entry name" value="UPF0332 PROTEIN TM_1000"/>
    <property type="match status" value="1"/>
</dbReference>
<proteinExistence type="inferred from homology"/>
<accession>A0A8J6XTE8</accession>
<keyword evidence="4" id="KW-1185">Reference proteome</keyword>